<evidence type="ECO:0000313" key="2">
    <source>
        <dbReference type="Proteomes" id="UP000722485"/>
    </source>
</evidence>
<evidence type="ECO:0008006" key="3">
    <source>
        <dbReference type="Google" id="ProtNLM"/>
    </source>
</evidence>
<organism evidence="1 2">
    <name type="scientific">Cylindrodendrum hubeiense</name>
    <dbReference type="NCBI Taxonomy" id="595255"/>
    <lineage>
        <taxon>Eukaryota</taxon>
        <taxon>Fungi</taxon>
        <taxon>Dikarya</taxon>
        <taxon>Ascomycota</taxon>
        <taxon>Pezizomycotina</taxon>
        <taxon>Sordariomycetes</taxon>
        <taxon>Hypocreomycetidae</taxon>
        <taxon>Hypocreales</taxon>
        <taxon>Nectriaceae</taxon>
        <taxon>Cylindrodendrum</taxon>
    </lineage>
</organism>
<protein>
    <recommendedName>
        <fullName evidence="3">ABM domain-containing protein</fullName>
    </recommendedName>
</protein>
<name>A0A9P5LJD1_9HYPO</name>
<gene>
    <name evidence="1" type="ORF">G7Z17_g3462</name>
</gene>
<comment type="caution">
    <text evidence="1">The sequence shown here is derived from an EMBL/GenBank/DDBJ whole genome shotgun (WGS) entry which is preliminary data.</text>
</comment>
<dbReference type="OrthoDB" id="3546164at2759"/>
<dbReference type="AlphaFoldDB" id="A0A9P5LJD1"/>
<evidence type="ECO:0000313" key="1">
    <source>
        <dbReference type="EMBL" id="KAF7553713.1"/>
    </source>
</evidence>
<reference evidence="1" key="1">
    <citation type="submission" date="2020-03" db="EMBL/GenBank/DDBJ databases">
        <title>Draft Genome Sequence of Cylindrodendrum hubeiense.</title>
        <authorList>
            <person name="Buettner E."/>
            <person name="Kellner H."/>
        </authorList>
    </citation>
    <scope>NUCLEOTIDE SEQUENCE</scope>
    <source>
        <strain evidence="1">IHI 201604</strain>
    </source>
</reference>
<dbReference type="Proteomes" id="UP000722485">
    <property type="component" value="Unassembled WGS sequence"/>
</dbReference>
<keyword evidence="2" id="KW-1185">Reference proteome</keyword>
<proteinExistence type="predicted"/>
<sequence>MPFFHIIAPKIPADRKDEFLSAWPTMSAEIKSQPGVAGVSAGTVVAEDGAAATEFKFVQCIAFQTAEDVETFTKSSWALERKAKYEDRAGAEVVTGQFEVADFPVGATPKAFIQFTTIVLGDDSTGPEATKAWLDLTTALSKDTWGGKSIGDGPTVGLGMIGWDSVEEVGAAYKGPQAASAFAAYKNLGKTRNLLVQMQ</sequence>
<dbReference type="EMBL" id="JAANBB010000042">
    <property type="protein sequence ID" value="KAF7553713.1"/>
    <property type="molecule type" value="Genomic_DNA"/>
</dbReference>
<accession>A0A9P5LJD1</accession>